<dbReference type="NCBIfam" id="NF005413">
    <property type="entry name" value="PRK06986.1"/>
    <property type="match status" value="1"/>
</dbReference>
<dbReference type="CDD" id="cd06171">
    <property type="entry name" value="Sigma70_r4"/>
    <property type="match status" value="1"/>
</dbReference>
<dbReference type="InterPro" id="IPR013325">
    <property type="entry name" value="RNA_pol_sigma_r2"/>
</dbReference>
<dbReference type="InterPro" id="IPR007627">
    <property type="entry name" value="RNA_pol_sigma70_r2"/>
</dbReference>
<dbReference type="PRINTS" id="PR00046">
    <property type="entry name" value="SIGMA70FCT"/>
</dbReference>
<dbReference type="EMBL" id="JAAKDE010000044">
    <property type="protein sequence ID" value="MBA2134037.1"/>
    <property type="molecule type" value="Genomic_DNA"/>
</dbReference>
<dbReference type="NCBIfam" id="TIGR02479">
    <property type="entry name" value="FliA_WhiG"/>
    <property type="match status" value="1"/>
</dbReference>
<evidence type="ECO:0000259" key="6">
    <source>
        <dbReference type="PROSITE" id="PS00715"/>
    </source>
</evidence>
<evidence type="ECO:0000256" key="1">
    <source>
        <dbReference type="ARBA" id="ARBA00023015"/>
    </source>
</evidence>
<dbReference type="InterPro" id="IPR000943">
    <property type="entry name" value="RNA_pol_sigma70"/>
</dbReference>
<dbReference type="Proteomes" id="UP000657177">
    <property type="component" value="Unassembled WGS sequence"/>
</dbReference>
<dbReference type="GO" id="GO:0003899">
    <property type="term" value="F:DNA-directed RNA polymerase activity"/>
    <property type="evidence" value="ECO:0007669"/>
    <property type="project" value="InterPro"/>
</dbReference>
<comment type="caution">
    <text evidence="8">The sequence shown here is derived from an EMBL/GenBank/DDBJ whole genome shotgun (WGS) entry which is preliminary data.</text>
</comment>
<evidence type="ECO:0000256" key="4">
    <source>
        <dbReference type="ARBA" id="ARBA00023163"/>
    </source>
</evidence>
<evidence type="ECO:0000256" key="2">
    <source>
        <dbReference type="ARBA" id="ARBA00023082"/>
    </source>
</evidence>
<name>A0A8J6HYR1_9FIRM</name>
<dbReference type="NCBIfam" id="NF004935">
    <property type="entry name" value="PRK06288.1"/>
    <property type="match status" value="1"/>
</dbReference>
<dbReference type="NCBIfam" id="TIGR02937">
    <property type="entry name" value="sigma70-ECF"/>
    <property type="match status" value="1"/>
</dbReference>
<dbReference type="InterPro" id="IPR012845">
    <property type="entry name" value="RNA_pol_sigma_FliA_WhiG"/>
</dbReference>
<reference evidence="8" key="1">
    <citation type="submission" date="2020-06" db="EMBL/GenBank/DDBJ databases">
        <title>Novel chitinolytic bacterium.</title>
        <authorList>
            <person name="Ungkulpasvich U."/>
            <person name="Kosugi A."/>
            <person name="Uke A."/>
        </authorList>
    </citation>
    <scope>NUCLEOTIDE SEQUENCE</scope>
    <source>
        <strain evidence="8">UUS1-1</strain>
    </source>
</reference>
<dbReference type="PANTHER" id="PTHR30385">
    <property type="entry name" value="SIGMA FACTOR F FLAGELLAR"/>
    <property type="match status" value="1"/>
</dbReference>
<evidence type="ECO:0000256" key="5">
    <source>
        <dbReference type="RuleBase" id="RU362124"/>
    </source>
</evidence>
<accession>A0A8J6HYR1</accession>
<keyword evidence="3 5" id="KW-0238">DNA-binding</keyword>
<dbReference type="GO" id="GO:0003677">
    <property type="term" value="F:DNA binding"/>
    <property type="evidence" value="ECO:0007669"/>
    <property type="project" value="UniProtKB-KW"/>
</dbReference>
<dbReference type="InterPro" id="IPR013324">
    <property type="entry name" value="RNA_pol_sigma_r3/r4-like"/>
</dbReference>
<dbReference type="PROSITE" id="PS00715">
    <property type="entry name" value="SIGMA70_1"/>
    <property type="match status" value="1"/>
</dbReference>
<dbReference type="GO" id="GO:0016987">
    <property type="term" value="F:sigma factor activity"/>
    <property type="evidence" value="ECO:0007669"/>
    <property type="project" value="UniProtKB-KW"/>
</dbReference>
<dbReference type="GO" id="GO:0006352">
    <property type="term" value="P:DNA-templated transcription initiation"/>
    <property type="evidence" value="ECO:0007669"/>
    <property type="project" value="InterPro"/>
</dbReference>
<evidence type="ECO:0000313" key="8">
    <source>
        <dbReference type="EMBL" id="MBA2134037.1"/>
    </source>
</evidence>
<dbReference type="PIRSF" id="PIRSF000770">
    <property type="entry name" value="RNA_pol_sigma-SigE/K"/>
    <property type="match status" value="1"/>
</dbReference>
<dbReference type="PANTHER" id="PTHR30385:SF7">
    <property type="entry name" value="RNA POLYMERASE SIGMA FACTOR FLIA"/>
    <property type="match status" value="1"/>
</dbReference>
<evidence type="ECO:0000256" key="3">
    <source>
        <dbReference type="ARBA" id="ARBA00023125"/>
    </source>
</evidence>
<dbReference type="RefSeq" id="WP_181340500.1">
    <property type="nucleotide sequence ID" value="NZ_JAAKDE010000044.1"/>
</dbReference>
<dbReference type="InterPro" id="IPR014284">
    <property type="entry name" value="RNA_pol_sigma-70_dom"/>
</dbReference>
<dbReference type="Gene3D" id="1.20.140.160">
    <property type="match status" value="1"/>
</dbReference>
<organism evidence="8 9">
    <name type="scientific">Capillibacterium thermochitinicola</name>
    <dbReference type="NCBI Taxonomy" id="2699427"/>
    <lineage>
        <taxon>Bacteria</taxon>
        <taxon>Bacillati</taxon>
        <taxon>Bacillota</taxon>
        <taxon>Capillibacterium</taxon>
    </lineage>
</organism>
<protein>
    <recommendedName>
        <fullName evidence="5">RNA polymerase sigma factor</fullName>
    </recommendedName>
</protein>
<feature type="domain" description="RNA polymerase sigma-70" evidence="6">
    <location>
        <begin position="53"/>
        <end position="66"/>
    </location>
</feature>
<keyword evidence="9" id="KW-1185">Reference proteome</keyword>
<feature type="domain" description="RNA polymerase sigma-70" evidence="7">
    <location>
        <begin position="221"/>
        <end position="247"/>
    </location>
</feature>
<keyword evidence="4 5" id="KW-0804">Transcription</keyword>
<dbReference type="SUPFAM" id="SSF88659">
    <property type="entry name" value="Sigma3 and sigma4 domains of RNA polymerase sigma factors"/>
    <property type="match status" value="2"/>
</dbReference>
<gene>
    <name evidence="8" type="primary">whiG</name>
    <name evidence="8" type="ORF">G5B42_10895</name>
</gene>
<evidence type="ECO:0000259" key="7">
    <source>
        <dbReference type="PROSITE" id="PS00716"/>
    </source>
</evidence>
<proteinExistence type="inferred from homology"/>
<sequence>MFNKGRDAQLWKDYRQGGSDAAREKLIEGYAPLVKYVAGRVAIGLPPNVEFDDLVSYGIFGLIDAIDKFDPDRGIKFETYAIARIRGAIMDGLRNNDWVPRSVRQKAKELEKVCSELENKLGRYATDQEICESLNISLEEFHRLLNEVSCTTLSSLDEMWMTRNLDDDSVRVLDLIENEDSSDPEKLVEINELKAALAKSIDALSEREKLVITLYYYEGLTLKEIGQTLNISESRVSQIHTKAIFRLKGRLSRWRTAIEVL</sequence>
<dbReference type="AlphaFoldDB" id="A0A8J6HYR1"/>
<comment type="function">
    <text evidence="5">Sigma factors are initiation factors that promote the attachment of RNA polymerase to specific initiation sites and are then released.</text>
</comment>
<dbReference type="InterPro" id="IPR007624">
    <property type="entry name" value="RNA_pol_sigma70_r3"/>
</dbReference>
<dbReference type="Pfam" id="PF04542">
    <property type="entry name" value="Sigma70_r2"/>
    <property type="match status" value="1"/>
</dbReference>
<evidence type="ECO:0000313" key="9">
    <source>
        <dbReference type="Proteomes" id="UP000657177"/>
    </source>
</evidence>
<comment type="similarity">
    <text evidence="5">Belongs to the sigma-70 factor family.</text>
</comment>
<dbReference type="InterPro" id="IPR007630">
    <property type="entry name" value="RNA_pol_sigma70_r4"/>
</dbReference>
<dbReference type="Pfam" id="PF04545">
    <property type="entry name" value="Sigma70_r4"/>
    <property type="match status" value="1"/>
</dbReference>
<dbReference type="PROSITE" id="PS00716">
    <property type="entry name" value="SIGMA70_2"/>
    <property type="match status" value="1"/>
</dbReference>
<dbReference type="Gene3D" id="1.10.1740.10">
    <property type="match status" value="1"/>
</dbReference>
<dbReference type="SUPFAM" id="SSF88946">
    <property type="entry name" value="Sigma2 domain of RNA polymerase sigma factors"/>
    <property type="match status" value="1"/>
</dbReference>
<keyword evidence="1 5" id="KW-0805">Transcription regulation</keyword>
<keyword evidence="2 5" id="KW-0731">Sigma factor</keyword>
<dbReference type="Pfam" id="PF04539">
    <property type="entry name" value="Sigma70_r3"/>
    <property type="match status" value="1"/>
</dbReference>